<dbReference type="Proteomes" id="UP000323608">
    <property type="component" value="Unassembled WGS sequence"/>
</dbReference>
<dbReference type="AlphaFoldDB" id="A0A5B0VRL4"/>
<sequence length="181" mass="20083">MLHSIVCPSIGHSIIHHFGEGAAVWGQVITPSIAHLIQSQRELPIDFSRVRPGIVFEVETAAAMLPHVIDASTLRLHVGATPFRHTAGRPYATIESVVRIDVGGDCTLKVWGRATAEDRLLQEQSRTRDAASTIPVIFTVTFWEISRASDSSFDQLRRESADKDREIQRLRSQVTLAMCSQ</sequence>
<dbReference type="OrthoDB" id="8366821at2"/>
<comment type="caution">
    <text evidence="1">The sequence shown here is derived from an EMBL/GenBank/DDBJ whole genome shotgun (WGS) entry which is preliminary data.</text>
</comment>
<protein>
    <submittedName>
        <fullName evidence="1">Uncharacterized protein</fullName>
    </submittedName>
</protein>
<evidence type="ECO:0000313" key="2">
    <source>
        <dbReference type="Proteomes" id="UP000323608"/>
    </source>
</evidence>
<gene>
    <name evidence="1" type="ORF">FP026_25055</name>
</gene>
<accession>A0A5B0VRL4</accession>
<evidence type="ECO:0000313" key="1">
    <source>
        <dbReference type="EMBL" id="KAA1177173.1"/>
    </source>
</evidence>
<proteinExistence type="predicted"/>
<organism evidence="1 2">
    <name type="scientific">Rhizobium tropici</name>
    <dbReference type="NCBI Taxonomy" id="398"/>
    <lineage>
        <taxon>Bacteria</taxon>
        <taxon>Pseudomonadati</taxon>
        <taxon>Pseudomonadota</taxon>
        <taxon>Alphaproteobacteria</taxon>
        <taxon>Hyphomicrobiales</taxon>
        <taxon>Rhizobiaceae</taxon>
        <taxon>Rhizobium/Agrobacterium group</taxon>
        <taxon>Rhizobium</taxon>
    </lineage>
</organism>
<dbReference type="EMBL" id="VNIP01000013">
    <property type="protein sequence ID" value="KAA1177173.1"/>
    <property type="molecule type" value="Genomic_DNA"/>
</dbReference>
<dbReference type="RefSeq" id="WP_149637294.1">
    <property type="nucleotide sequence ID" value="NZ_VNIP01000013.1"/>
</dbReference>
<reference evidence="1 2" key="1">
    <citation type="submission" date="2019-07" db="EMBL/GenBank/DDBJ databases">
        <title>The Draft Genome Sequence of Rhizobium tropici SARCC-755 Associated with Superior Nodulation on Pigeonpea (Cajanus cajan (L.) Millsp.).</title>
        <authorList>
            <person name="Bopape F.L."/>
            <person name="Hassen A.I."/>
            <person name="Swanevelder Z.H."/>
            <person name="Gwata E.T."/>
        </authorList>
    </citation>
    <scope>NUCLEOTIDE SEQUENCE [LARGE SCALE GENOMIC DNA]</scope>
    <source>
        <strain evidence="1 2">SARCC-755</strain>
    </source>
</reference>
<name>A0A5B0VRL4_RHITR</name>